<dbReference type="InterPro" id="IPR036322">
    <property type="entry name" value="WD40_repeat_dom_sf"/>
</dbReference>
<gene>
    <name evidence="1" type="ORF">JBS370_LOCUS35250</name>
</gene>
<dbReference type="Proteomes" id="UP000663836">
    <property type="component" value="Unassembled WGS sequence"/>
</dbReference>
<dbReference type="InterPro" id="IPR001680">
    <property type="entry name" value="WD40_rpt"/>
</dbReference>
<feature type="non-terminal residue" evidence="1">
    <location>
        <position position="1"/>
    </location>
</feature>
<dbReference type="Gene3D" id="2.130.10.10">
    <property type="entry name" value="YVTN repeat-like/Quinoprotein amine dehydrogenase"/>
    <property type="match status" value="2"/>
</dbReference>
<dbReference type="InterPro" id="IPR052779">
    <property type="entry name" value="WDR62"/>
</dbReference>
<reference evidence="1" key="1">
    <citation type="submission" date="2021-02" db="EMBL/GenBank/DDBJ databases">
        <authorList>
            <person name="Nowell W R."/>
        </authorList>
    </citation>
    <scope>NUCLEOTIDE SEQUENCE</scope>
</reference>
<dbReference type="Pfam" id="PF00400">
    <property type="entry name" value="WD40"/>
    <property type="match status" value="2"/>
</dbReference>
<name>A0A819ZKD1_9BILA</name>
<organism evidence="1 2">
    <name type="scientific">Rotaria sordida</name>
    <dbReference type="NCBI Taxonomy" id="392033"/>
    <lineage>
        <taxon>Eukaryota</taxon>
        <taxon>Metazoa</taxon>
        <taxon>Spiralia</taxon>
        <taxon>Gnathifera</taxon>
        <taxon>Rotifera</taxon>
        <taxon>Eurotatoria</taxon>
        <taxon>Bdelloidea</taxon>
        <taxon>Philodinida</taxon>
        <taxon>Philodinidae</taxon>
        <taxon>Rotaria</taxon>
    </lineage>
</organism>
<feature type="non-terminal residue" evidence="1">
    <location>
        <position position="360"/>
    </location>
</feature>
<accession>A0A819ZKD1</accession>
<dbReference type="GO" id="GO:0007099">
    <property type="term" value="P:centriole replication"/>
    <property type="evidence" value="ECO:0007669"/>
    <property type="project" value="TreeGrafter"/>
</dbReference>
<dbReference type="PANTHER" id="PTHR45589">
    <property type="entry name" value="WD REPEAT DOMAIN 62, ISOFORM G"/>
    <property type="match status" value="1"/>
</dbReference>
<dbReference type="EMBL" id="CAJOBD010012045">
    <property type="protein sequence ID" value="CAF4175855.1"/>
    <property type="molecule type" value="Genomic_DNA"/>
</dbReference>
<sequence length="360" mass="40993">GQYLATGECGHNPKVRIWDLTGDRKSCIELGDHKFAIDSVCFSPKVDRLVSIGSLHDGNIYVWNWRNKKKLTSNRCLGSIHRVAFAEDGSYFVTVGIRHVKFWYSVAKSTSGVVPLRGHDVILGESRNNHFIDVVCGRKNCTGLTYVLTANGLICQFDENRKLRADKKFQEKTNCLAISDSYLVVGCDKGVVYILSSEILENIMSVPLPHCLGIDINFIGSIDQMTYPQKQNISFPNTIAVCLDENKSLLTCFYNDHSFYIWNIRNGREIEKRDCYMYHSACIWGIETYSIRSTSPATFNRLSFITCSADNTVRFWSLDHNETRSNFASLPVENVLNRHLMKIIYLDEDYSKLCDNPTTQ</sequence>
<protein>
    <submittedName>
        <fullName evidence="1">Uncharacterized protein</fullName>
    </submittedName>
</protein>
<dbReference type="GO" id="GO:0072686">
    <property type="term" value="C:mitotic spindle"/>
    <property type="evidence" value="ECO:0007669"/>
    <property type="project" value="TreeGrafter"/>
</dbReference>
<evidence type="ECO:0000313" key="2">
    <source>
        <dbReference type="Proteomes" id="UP000663836"/>
    </source>
</evidence>
<dbReference type="PANTHER" id="PTHR45589:SF1">
    <property type="entry name" value="WD REPEAT DOMAIN 62, ISOFORM G"/>
    <property type="match status" value="1"/>
</dbReference>
<dbReference type="SMART" id="SM00320">
    <property type="entry name" value="WD40"/>
    <property type="match status" value="5"/>
</dbReference>
<evidence type="ECO:0000313" key="1">
    <source>
        <dbReference type="EMBL" id="CAF4175855.1"/>
    </source>
</evidence>
<comment type="caution">
    <text evidence="1">The sequence shown here is derived from an EMBL/GenBank/DDBJ whole genome shotgun (WGS) entry which is preliminary data.</text>
</comment>
<dbReference type="SUPFAM" id="SSF50978">
    <property type="entry name" value="WD40 repeat-like"/>
    <property type="match status" value="1"/>
</dbReference>
<dbReference type="AlphaFoldDB" id="A0A819ZKD1"/>
<proteinExistence type="predicted"/>
<dbReference type="InterPro" id="IPR015943">
    <property type="entry name" value="WD40/YVTN_repeat-like_dom_sf"/>
</dbReference>